<evidence type="ECO:0000313" key="2">
    <source>
        <dbReference type="Proteomes" id="UP000577697"/>
    </source>
</evidence>
<organism evidence="1 2">
    <name type="scientific">Aminobacter aminovorans</name>
    <name type="common">Chelatobacter heintzii</name>
    <dbReference type="NCBI Taxonomy" id="83263"/>
    <lineage>
        <taxon>Bacteria</taxon>
        <taxon>Pseudomonadati</taxon>
        <taxon>Pseudomonadota</taxon>
        <taxon>Alphaproteobacteria</taxon>
        <taxon>Hyphomicrobiales</taxon>
        <taxon>Phyllobacteriaceae</taxon>
        <taxon>Aminobacter</taxon>
    </lineage>
</organism>
<dbReference type="RefSeq" id="WP_157097147.1">
    <property type="nucleotide sequence ID" value="NZ_CP015005.1"/>
</dbReference>
<accession>A0ABR6H413</accession>
<keyword evidence="2" id="KW-1185">Reference proteome</keyword>
<dbReference type="EMBL" id="JACICB010000005">
    <property type="protein sequence ID" value="MBB3705257.1"/>
    <property type="molecule type" value="Genomic_DNA"/>
</dbReference>
<protein>
    <submittedName>
        <fullName evidence="1">Uncharacterized protein</fullName>
    </submittedName>
</protein>
<reference evidence="1 2" key="1">
    <citation type="submission" date="2020-08" db="EMBL/GenBank/DDBJ databases">
        <title>Genomic Encyclopedia of Type Strains, Phase IV (KMG-IV): sequencing the most valuable type-strain genomes for metagenomic binning, comparative biology and taxonomic classification.</title>
        <authorList>
            <person name="Goeker M."/>
        </authorList>
    </citation>
    <scope>NUCLEOTIDE SEQUENCE [LARGE SCALE GENOMIC DNA]</scope>
    <source>
        <strain evidence="1 2">DSM 10368</strain>
    </source>
</reference>
<gene>
    <name evidence="1" type="ORF">FHS67_001569</name>
</gene>
<proteinExistence type="predicted"/>
<sequence length="126" mass="13551">MNNEFMQTRAYASLLILADPPFADIRAKIATGAGRPGITRIRVSVIAASSTPPKSLPRSAWSWRRPGSQISGVRVQYVHDLRGKAACLLIAGLCSTCSCRGNKNRGQVEAGPRDARPEFASKSVLV</sequence>
<comment type="caution">
    <text evidence="1">The sequence shown here is derived from an EMBL/GenBank/DDBJ whole genome shotgun (WGS) entry which is preliminary data.</text>
</comment>
<evidence type="ECO:0000313" key="1">
    <source>
        <dbReference type="EMBL" id="MBB3705257.1"/>
    </source>
</evidence>
<dbReference type="Proteomes" id="UP000577697">
    <property type="component" value="Unassembled WGS sequence"/>
</dbReference>
<name>A0ABR6H413_AMIAI</name>